<dbReference type="PANTHER" id="PTHR13138:SF3">
    <property type="entry name" value="CD2 ANTIGEN CYTOPLASMIC TAIL-BINDING PROTEIN 2"/>
    <property type="match status" value="1"/>
</dbReference>
<keyword evidence="2" id="KW-0675">Receptor</keyword>
<organism evidence="2 3">
    <name type="scientific">Phaseolus angularis</name>
    <name type="common">Azuki bean</name>
    <name type="synonym">Vigna angularis</name>
    <dbReference type="NCBI Taxonomy" id="3914"/>
    <lineage>
        <taxon>Eukaryota</taxon>
        <taxon>Viridiplantae</taxon>
        <taxon>Streptophyta</taxon>
        <taxon>Embryophyta</taxon>
        <taxon>Tracheophyta</taxon>
        <taxon>Spermatophyta</taxon>
        <taxon>Magnoliopsida</taxon>
        <taxon>eudicotyledons</taxon>
        <taxon>Gunneridae</taxon>
        <taxon>Pentapetalae</taxon>
        <taxon>rosids</taxon>
        <taxon>fabids</taxon>
        <taxon>Fabales</taxon>
        <taxon>Fabaceae</taxon>
        <taxon>Papilionoideae</taxon>
        <taxon>50 kb inversion clade</taxon>
        <taxon>NPAAA clade</taxon>
        <taxon>indigoferoid/millettioid clade</taxon>
        <taxon>Phaseoleae</taxon>
        <taxon>Vigna</taxon>
    </lineage>
</organism>
<evidence type="ECO:0000256" key="1">
    <source>
        <dbReference type="SAM" id="MobiDB-lite"/>
    </source>
</evidence>
<name>A0A8T0K4Q0_PHAAN</name>
<evidence type="ECO:0000313" key="2">
    <source>
        <dbReference type="EMBL" id="KAG2394546.1"/>
    </source>
</evidence>
<dbReference type="AlphaFoldDB" id="A0A8T0K4Q0"/>
<sequence length="531" mass="59716">MKRRIANVLEPGETVLQALRRLKGNSDRKAKMSAEIKAVFDQLIEDAMKLMENDVYHEKREVFDREAGIDPYVRPYAYSSSWSVLLYATATFSLVEPLSKPNLKSPLSNAVKGSSIEHTKGLGSVFPKCGCASLPAETISFTKHCWFVPVGRDKVELQLPSAPGSFEDSSQLLDPLTGCARKFAAAACELYPPRTVYDVVVGDIAIVTNRTRIVDFSQPFASSSLVIVAPNNKSGSSAWKPTFSEDHVWRLEQRRLPKVWVGLTTRKTPLFGPPNSPNFGETPANLPRHSGGTPGHGRNHLGRSDTFNASLGRWAGTEETRCRVRVERSTSELRRRQTKRAGGVTPSIPNVRAASLSTKFEYHFKFETHTLNCPCPSLATSQLKQVEHDFDDDGEEDDFDVDSGEEEDGQKLTDDEDDGTREHSEWNNDEMEQLEKEYRHLHHQELDTLKNLKHHKDEDLLKGQALKSQKEVERIKPAAVVFGNQRLRLHSKIWALEHITVYPLSAINSNGFPRYLKWDGVDIDLDSIQHC</sequence>
<feature type="region of interest" description="Disordered" evidence="1">
    <location>
        <begin position="327"/>
        <end position="346"/>
    </location>
</feature>
<gene>
    <name evidence="2" type="ORF">HKW66_Vig0180760</name>
</gene>
<dbReference type="SUPFAM" id="SSF53850">
    <property type="entry name" value="Periplasmic binding protein-like II"/>
    <property type="match status" value="1"/>
</dbReference>
<dbReference type="GO" id="GO:0005682">
    <property type="term" value="C:U5 snRNP"/>
    <property type="evidence" value="ECO:0007669"/>
    <property type="project" value="InterPro"/>
</dbReference>
<feature type="region of interest" description="Disordered" evidence="1">
    <location>
        <begin position="271"/>
        <end position="307"/>
    </location>
</feature>
<dbReference type="PANTHER" id="PTHR13138">
    <property type="entry name" value="PROTEIN LIN1"/>
    <property type="match status" value="1"/>
</dbReference>
<evidence type="ECO:0000313" key="3">
    <source>
        <dbReference type="Proteomes" id="UP000743370"/>
    </source>
</evidence>
<feature type="compositionally biased region" description="Acidic residues" evidence="1">
    <location>
        <begin position="390"/>
        <end position="419"/>
    </location>
</feature>
<reference evidence="2 3" key="1">
    <citation type="submission" date="2020-05" db="EMBL/GenBank/DDBJ databases">
        <title>Vigna angularis (adzuki bean) Var. LongXiaoDou No. 4 denovo assembly.</title>
        <authorList>
            <person name="Xiang H."/>
        </authorList>
    </citation>
    <scope>NUCLEOTIDE SEQUENCE [LARGE SCALE GENOMIC DNA]</scope>
    <source>
        <tissue evidence="2">Leaf</tissue>
    </source>
</reference>
<protein>
    <submittedName>
        <fullName evidence="2">Glutamate receptor 3.3 Ligand-gated ion channel 3.3</fullName>
    </submittedName>
</protein>
<comment type="caution">
    <text evidence="2">The sequence shown here is derived from an EMBL/GenBank/DDBJ whole genome shotgun (WGS) entry which is preliminary data.</text>
</comment>
<proteinExistence type="predicted"/>
<dbReference type="EMBL" id="JABFOF010000006">
    <property type="protein sequence ID" value="KAG2394546.1"/>
    <property type="molecule type" value="Genomic_DNA"/>
</dbReference>
<dbReference type="Proteomes" id="UP000743370">
    <property type="component" value="Unassembled WGS sequence"/>
</dbReference>
<feature type="region of interest" description="Disordered" evidence="1">
    <location>
        <begin position="390"/>
        <end position="425"/>
    </location>
</feature>
<dbReference type="Gene3D" id="3.40.190.10">
    <property type="entry name" value="Periplasmic binding protein-like II"/>
    <property type="match status" value="1"/>
</dbReference>
<accession>A0A8T0K4Q0</accession>
<dbReference type="InterPro" id="IPR039905">
    <property type="entry name" value="CD2BP2/Lin1"/>
</dbReference>